<keyword evidence="2" id="KW-1003">Cell membrane</keyword>
<dbReference type="PANTHER" id="PTHR30625">
    <property type="entry name" value="PROTEIN TOLQ"/>
    <property type="match status" value="1"/>
</dbReference>
<evidence type="ECO:0000256" key="7">
    <source>
        <dbReference type="SAM" id="Phobius"/>
    </source>
</evidence>
<keyword evidence="10" id="KW-1185">Reference proteome</keyword>
<comment type="subcellular location">
    <subcellularLocation>
        <location evidence="1">Cell membrane</location>
        <topology evidence="1">Multi-pass membrane protein</topology>
    </subcellularLocation>
    <subcellularLocation>
        <location evidence="6">Membrane</location>
        <topology evidence="6">Multi-pass membrane protein</topology>
    </subcellularLocation>
</comment>
<evidence type="ECO:0000313" key="10">
    <source>
        <dbReference type="Proteomes" id="UP000071641"/>
    </source>
</evidence>
<dbReference type="OrthoDB" id="4045at2"/>
<comment type="similarity">
    <text evidence="6">Belongs to the exbB/tolQ family.</text>
</comment>
<dbReference type="RefSeq" id="WP_062665420.1">
    <property type="nucleotide sequence ID" value="NZ_FIZX01000002.1"/>
</dbReference>
<evidence type="ECO:0000256" key="1">
    <source>
        <dbReference type="ARBA" id="ARBA00004651"/>
    </source>
</evidence>
<name>A0A128F8U2_9GAMM</name>
<dbReference type="PANTHER" id="PTHR30625:SF18">
    <property type="entry name" value="TONB2 ENERGY TRANSDUCTION SYSTEM INNER MEMBRANE COMPONENT EXBB"/>
    <property type="match status" value="1"/>
</dbReference>
<keyword evidence="3 7" id="KW-0812">Transmembrane</keyword>
<dbReference type="InterPro" id="IPR002898">
    <property type="entry name" value="MotA_ExbB_proton_chnl"/>
</dbReference>
<organism evidence="9 10">
    <name type="scientific">Grimontia celer</name>
    <dbReference type="NCBI Taxonomy" id="1796497"/>
    <lineage>
        <taxon>Bacteria</taxon>
        <taxon>Pseudomonadati</taxon>
        <taxon>Pseudomonadota</taxon>
        <taxon>Gammaproteobacteria</taxon>
        <taxon>Vibrionales</taxon>
        <taxon>Vibrionaceae</taxon>
        <taxon>Grimontia</taxon>
    </lineage>
</organism>
<reference evidence="10" key="1">
    <citation type="submission" date="2016-02" db="EMBL/GenBank/DDBJ databases">
        <authorList>
            <person name="Rodrigo-Torres Lidia"/>
            <person name="Arahal R.David."/>
        </authorList>
    </citation>
    <scope>NUCLEOTIDE SEQUENCE [LARGE SCALE GENOMIC DNA]</scope>
    <source>
        <strain evidence="10">CECT 9029</strain>
    </source>
</reference>
<keyword evidence="5 7" id="KW-0472">Membrane</keyword>
<dbReference type="GO" id="GO:0005886">
    <property type="term" value="C:plasma membrane"/>
    <property type="evidence" value="ECO:0007669"/>
    <property type="project" value="UniProtKB-SubCell"/>
</dbReference>
<feature type="domain" description="MotA/TolQ/ExbB proton channel" evidence="8">
    <location>
        <begin position="67"/>
        <end position="174"/>
    </location>
</feature>
<dbReference type="InterPro" id="IPR050790">
    <property type="entry name" value="ExbB/TolQ_transport"/>
</dbReference>
<dbReference type="GO" id="GO:0017038">
    <property type="term" value="P:protein import"/>
    <property type="evidence" value="ECO:0007669"/>
    <property type="project" value="TreeGrafter"/>
</dbReference>
<proteinExistence type="inferred from homology"/>
<keyword evidence="6" id="KW-0653">Protein transport</keyword>
<dbReference type="Proteomes" id="UP000071641">
    <property type="component" value="Unassembled WGS sequence"/>
</dbReference>
<keyword evidence="6" id="KW-0813">Transport</keyword>
<keyword evidence="4 7" id="KW-1133">Transmembrane helix</keyword>
<protein>
    <submittedName>
        <fullName evidence="9">Colicin uptake protein TolQ</fullName>
    </submittedName>
</protein>
<feature type="transmembrane region" description="Helical" evidence="7">
    <location>
        <begin position="142"/>
        <end position="162"/>
    </location>
</feature>
<evidence type="ECO:0000259" key="8">
    <source>
        <dbReference type="Pfam" id="PF01618"/>
    </source>
</evidence>
<feature type="transmembrane region" description="Helical" evidence="7">
    <location>
        <begin position="29"/>
        <end position="50"/>
    </location>
</feature>
<sequence length="183" mass="20407">MTEITILQLPGVQDWWLSLNDFMTQGGPVLWGLALVAALCWLLVFERLLFLITTFPGLKKQTIEKWQSREDKTSWVSRSMRESWLFEARTQLYRNLNFLKALVAICPMLGLLGTVTGMISVFDLMALEGTGEPRSMAAGISLATLPTMAGMVIALAGLFAHARLQKTCERREASLTQALRSQA</sequence>
<feature type="transmembrane region" description="Helical" evidence="7">
    <location>
        <begin position="98"/>
        <end position="122"/>
    </location>
</feature>
<evidence type="ECO:0000313" key="9">
    <source>
        <dbReference type="EMBL" id="CZF83168.1"/>
    </source>
</evidence>
<evidence type="ECO:0000256" key="5">
    <source>
        <dbReference type="ARBA" id="ARBA00023136"/>
    </source>
</evidence>
<evidence type="ECO:0000256" key="2">
    <source>
        <dbReference type="ARBA" id="ARBA00022475"/>
    </source>
</evidence>
<evidence type="ECO:0000256" key="3">
    <source>
        <dbReference type="ARBA" id="ARBA00022692"/>
    </source>
</evidence>
<evidence type="ECO:0000256" key="4">
    <source>
        <dbReference type="ARBA" id="ARBA00022989"/>
    </source>
</evidence>
<dbReference type="EMBL" id="FIZX01000002">
    <property type="protein sequence ID" value="CZF83168.1"/>
    <property type="molecule type" value="Genomic_DNA"/>
</dbReference>
<dbReference type="STRING" id="1796497.GCE9029_03674"/>
<dbReference type="Pfam" id="PF01618">
    <property type="entry name" value="MotA_ExbB"/>
    <property type="match status" value="1"/>
</dbReference>
<gene>
    <name evidence="9" type="ORF">GCE9029_03674</name>
</gene>
<accession>A0A128F8U2</accession>
<dbReference type="AlphaFoldDB" id="A0A128F8U2"/>
<evidence type="ECO:0000256" key="6">
    <source>
        <dbReference type="RuleBase" id="RU004057"/>
    </source>
</evidence>